<gene>
    <name evidence="3" type="ORF">CAC42_2267</name>
</gene>
<feature type="compositionally biased region" description="Polar residues" evidence="1">
    <location>
        <begin position="37"/>
        <end position="60"/>
    </location>
</feature>
<keyword evidence="4" id="KW-1185">Reference proteome</keyword>
<evidence type="ECO:0000313" key="3">
    <source>
        <dbReference type="EMBL" id="PNS15038.1"/>
    </source>
</evidence>
<organism evidence="3 4">
    <name type="scientific">Sphaceloma murrayae</name>
    <dbReference type="NCBI Taxonomy" id="2082308"/>
    <lineage>
        <taxon>Eukaryota</taxon>
        <taxon>Fungi</taxon>
        <taxon>Dikarya</taxon>
        <taxon>Ascomycota</taxon>
        <taxon>Pezizomycotina</taxon>
        <taxon>Dothideomycetes</taxon>
        <taxon>Dothideomycetidae</taxon>
        <taxon>Myriangiales</taxon>
        <taxon>Elsinoaceae</taxon>
        <taxon>Sphaceloma</taxon>
    </lineage>
</organism>
<keyword evidence="2" id="KW-1133">Transmembrane helix</keyword>
<dbReference type="Proteomes" id="UP000243797">
    <property type="component" value="Unassembled WGS sequence"/>
</dbReference>
<keyword evidence="2" id="KW-0472">Membrane</keyword>
<feature type="transmembrane region" description="Helical" evidence="2">
    <location>
        <begin position="111"/>
        <end position="135"/>
    </location>
</feature>
<keyword evidence="2" id="KW-0812">Transmembrane</keyword>
<dbReference type="InParanoid" id="A0A2K1QIP3"/>
<dbReference type="EMBL" id="NKHZ01000081">
    <property type="protein sequence ID" value="PNS15038.1"/>
    <property type="molecule type" value="Genomic_DNA"/>
</dbReference>
<evidence type="ECO:0000256" key="1">
    <source>
        <dbReference type="SAM" id="MobiDB-lite"/>
    </source>
</evidence>
<reference evidence="3 4" key="1">
    <citation type="submission" date="2017-06" db="EMBL/GenBank/DDBJ databases">
        <title>Draft genome sequence of a variant of Elsinoe murrayae.</title>
        <authorList>
            <person name="Cheng Q."/>
        </authorList>
    </citation>
    <scope>NUCLEOTIDE SEQUENCE [LARGE SCALE GENOMIC DNA]</scope>
    <source>
        <strain evidence="3 4">CQ-2017a</strain>
    </source>
</reference>
<accession>A0A2K1QIP3</accession>
<feature type="compositionally biased region" description="Low complexity" evidence="1">
    <location>
        <begin position="61"/>
        <end position="83"/>
    </location>
</feature>
<protein>
    <submittedName>
        <fullName evidence="3">Uncharacterized protein</fullName>
    </submittedName>
</protein>
<evidence type="ECO:0000313" key="4">
    <source>
        <dbReference type="Proteomes" id="UP000243797"/>
    </source>
</evidence>
<evidence type="ECO:0000256" key="2">
    <source>
        <dbReference type="SAM" id="Phobius"/>
    </source>
</evidence>
<sequence>MSTLRVPTNTIVPAIASSLRSAISSAIEAEAGPALPRTNSTRAPFTNTSTSYHNQNTLPATTVPPWTSPFPSSTPLSSPSVPSTEPPSTTPPPPAPTLLAPPPPSSPLTPATIGGITAASAFCLGSVLLLALLLYRRRPRPSYLEAGSHSRLPISGPLSPCSPLLDRPATDTADPISTAMAEHQDAGTYMNPYYAALTARNPGLFGPQKEEVVKGKKWARHRRKSAFLIRGWERTRLSGIAEELEVEEEERGFGIGLRESLRRSTGGANEFGWFRFWEDEDEDEDGSRDEG</sequence>
<dbReference type="AlphaFoldDB" id="A0A2K1QIP3"/>
<proteinExistence type="predicted"/>
<comment type="caution">
    <text evidence="3">The sequence shown here is derived from an EMBL/GenBank/DDBJ whole genome shotgun (WGS) entry which is preliminary data.</text>
</comment>
<dbReference type="OrthoDB" id="3946008at2759"/>
<feature type="compositionally biased region" description="Pro residues" evidence="1">
    <location>
        <begin position="84"/>
        <end position="106"/>
    </location>
</feature>
<feature type="region of interest" description="Disordered" evidence="1">
    <location>
        <begin position="33"/>
        <end position="106"/>
    </location>
</feature>
<name>A0A2K1QIP3_9PEZI</name>